<dbReference type="AlphaFoldDB" id="A0A061RF45"/>
<organism evidence="2">
    <name type="scientific">Tetraselmis sp. GSL018</name>
    <dbReference type="NCBI Taxonomy" id="582737"/>
    <lineage>
        <taxon>Eukaryota</taxon>
        <taxon>Viridiplantae</taxon>
        <taxon>Chlorophyta</taxon>
        <taxon>core chlorophytes</taxon>
        <taxon>Chlorodendrophyceae</taxon>
        <taxon>Chlorodendrales</taxon>
        <taxon>Chlorodendraceae</taxon>
        <taxon>Tetraselmis</taxon>
    </lineage>
</organism>
<dbReference type="CDD" id="cd11717">
    <property type="entry name" value="THUMP_THUMPD1_like"/>
    <property type="match status" value="1"/>
</dbReference>
<reference evidence="2" key="1">
    <citation type="submission" date="2014-05" db="EMBL/GenBank/DDBJ databases">
        <title>The transcriptome of the halophilic microalga Tetraselmis sp. GSL018 isolated from the Great Salt Lake, Utah.</title>
        <authorList>
            <person name="Jinkerson R.E."/>
            <person name="D'Adamo S."/>
            <person name="Posewitz M.C."/>
        </authorList>
    </citation>
    <scope>NUCLEOTIDE SEQUENCE</scope>
    <source>
        <strain evidence="2">GSL018</strain>
    </source>
</reference>
<name>A0A061RF45_9CHLO</name>
<feature type="compositionally biased region" description="Basic and acidic residues" evidence="1">
    <location>
        <begin position="8"/>
        <end position="24"/>
    </location>
</feature>
<evidence type="ECO:0008006" key="3">
    <source>
        <dbReference type="Google" id="ProtNLM"/>
    </source>
</evidence>
<dbReference type="GO" id="GO:0006400">
    <property type="term" value="P:tRNA modification"/>
    <property type="evidence" value="ECO:0007669"/>
    <property type="project" value="InterPro"/>
</dbReference>
<dbReference type="PANTHER" id="PTHR13452:SF13">
    <property type="entry name" value="OS02G0672400 PROTEIN"/>
    <property type="match status" value="1"/>
</dbReference>
<evidence type="ECO:0000313" key="2">
    <source>
        <dbReference type="EMBL" id="JAC69434.1"/>
    </source>
</evidence>
<sequence>MGDNLRTAAERAMGRLAPDNENHPSKRQRTGNTDDDGIQSVQYEYSAAEALVDGSPGFLLSCTFKKEKAAVKEILPLLKKYIELSFERLSEKADGQQLLGLEGGSGGHSGLAPRLTLVKLACRGLMFMRLQAGDAKGSGQPRGPPEGTWGVPTAAARALISAIQAGAEAKLKYCQRVVPIERTCPLTCEALSETSRSCTALCLKEIVDAPAKTEGERTVTYAVRFQTRGHLRDGGPKKEEIIREVARGVDEACRGVAKPEVNLSSPEVAILGEAIPLASGEVLGMLCVATGGMFTAKPHLRICSVAG</sequence>
<gene>
    <name evidence="2" type="ORF">TSPGSL018_6380</name>
</gene>
<dbReference type="InterPro" id="IPR040183">
    <property type="entry name" value="THUMPD1-like"/>
</dbReference>
<evidence type="ECO:0000256" key="1">
    <source>
        <dbReference type="SAM" id="MobiDB-lite"/>
    </source>
</evidence>
<dbReference type="GO" id="GO:0003723">
    <property type="term" value="F:RNA binding"/>
    <property type="evidence" value="ECO:0007669"/>
    <property type="project" value="InterPro"/>
</dbReference>
<dbReference type="EMBL" id="GBEZ01016851">
    <property type="protein sequence ID" value="JAC69434.1"/>
    <property type="molecule type" value="Transcribed_RNA"/>
</dbReference>
<proteinExistence type="predicted"/>
<feature type="region of interest" description="Disordered" evidence="1">
    <location>
        <begin position="1"/>
        <end position="37"/>
    </location>
</feature>
<dbReference type="PANTHER" id="PTHR13452">
    <property type="entry name" value="THUMP DOMAIN CONTAINING PROTEIN 1-RELATED"/>
    <property type="match status" value="1"/>
</dbReference>
<accession>A0A061RF45</accession>
<protein>
    <recommendedName>
        <fullName evidence="3">THUMP domain-containing protein</fullName>
    </recommendedName>
</protein>